<keyword evidence="7" id="KW-1185">Reference proteome</keyword>
<name>A0A4W5N0Y2_9TELE</name>
<dbReference type="InterPro" id="IPR004130">
    <property type="entry name" value="Gpn"/>
</dbReference>
<dbReference type="Pfam" id="PF03029">
    <property type="entry name" value="ATP_bind_1"/>
    <property type="match status" value="1"/>
</dbReference>
<dbReference type="AlphaFoldDB" id="A0A4W5N0Y2"/>
<comment type="subcellular location">
    <subcellularLocation>
        <location evidence="5">Cytoplasm</location>
    </subcellularLocation>
    <subcellularLocation>
        <location evidence="5">Nucleus</location>
    </subcellularLocation>
</comment>
<evidence type="ECO:0000313" key="7">
    <source>
        <dbReference type="Proteomes" id="UP000314982"/>
    </source>
</evidence>
<dbReference type="GO" id="GO:0005525">
    <property type="term" value="F:GTP binding"/>
    <property type="evidence" value="ECO:0007669"/>
    <property type="project" value="UniProtKB-KW"/>
</dbReference>
<reference evidence="6" key="2">
    <citation type="submission" date="2025-08" db="UniProtKB">
        <authorList>
            <consortium name="Ensembl"/>
        </authorList>
    </citation>
    <scope>IDENTIFICATION</scope>
</reference>
<keyword evidence="2 5" id="KW-0547">Nucleotide-binding</keyword>
<evidence type="ECO:0000256" key="2">
    <source>
        <dbReference type="ARBA" id="ARBA00022741"/>
    </source>
</evidence>
<sequence>MALPDTTSGKAPQKKHLCLIVLGMAVSGKTTFVQRLIAHLHTKKSLPCVINLDPAVHEVPFPANIVNYKEVMKQYGLGPNG</sequence>
<reference evidence="6" key="3">
    <citation type="submission" date="2025-09" db="UniProtKB">
        <authorList>
            <consortium name="Ensembl"/>
        </authorList>
    </citation>
    <scope>IDENTIFICATION</scope>
</reference>
<accession>A0A4W5N0Y2</accession>
<comment type="subunit">
    <text evidence="5">Binds to RNA polymerase II.</text>
</comment>
<keyword evidence="5" id="KW-0963">Cytoplasm</keyword>
<keyword evidence="3 5" id="KW-0378">Hydrolase</keyword>
<organism evidence="6 7">
    <name type="scientific">Hucho hucho</name>
    <name type="common">huchen</name>
    <dbReference type="NCBI Taxonomy" id="62062"/>
    <lineage>
        <taxon>Eukaryota</taxon>
        <taxon>Metazoa</taxon>
        <taxon>Chordata</taxon>
        <taxon>Craniata</taxon>
        <taxon>Vertebrata</taxon>
        <taxon>Euteleostomi</taxon>
        <taxon>Actinopterygii</taxon>
        <taxon>Neopterygii</taxon>
        <taxon>Teleostei</taxon>
        <taxon>Protacanthopterygii</taxon>
        <taxon>Salmoniformes</taxon>
        <taxon>Salmonidae</taxon>
        <taxon>Salmoninae</taxon>
        <taxon>Hucho</taxon>
    </lineage>
</organism>
<evidence type="ECO:0000313" key="6">
    <source>
        <dbReference type="Ensembl" id="ENSHHUP00000043275.1"/>
    </source>
</evidence>
<comment type="similarity">
    <text evidence="1 5">Belongs to the GPN-loop GTPase family.</text>
</comment>
<evidence type="ECO:0000256" key="5">
    <source>
        <dbReference type="RuleBase" id="RU365059"/>
    </source>
</evidence>
<evidence type="ECO:0000256" key="4">
    <source>
        <dbReference type="ARBA" id="ARBA00023134"/>
    </source>
</evidence>
<dbReference type="Gene3D" id="3.40.50.300">
    <property type="entry name" value="P-loop containing nucleotide triphosphate hydrolases"/>
    <property type="match status" value="1"/>
</dbReference>
<keyword evidence="4 5" id="KW-0342">GTP-binding</keyword>
<evidence type="ECO:0000256" key="1">
    <source>
        <dbReference type="ARBA" id="ARBA00005290"/>
    </source>
</evidence>
<comment type="function">
    <text evidence="5">Small GTPase required for proper nuclear import of RNA polymerase II (RNAPII). May act at an RNAP assembly step prior to nuclear import.</text>
</comment>
<dbReference type="EC" id="3.6.5.-" evidence="5"/>
<dbReference type="PANTHER" id="PTHR21231:SF8">
    <property type="entry name" value="GPN-LOOP GTPASE 1"/>
    <property type="match status" value="1"/>
</dbReference>
<dbReference type="Ensembl" id="ENSHHUT00000044897.1">
    <property type="protein sequence ID" value="ENSHHUP00000043275.1"/>
    <property type="gene ID" value="ENSHHUG00000026575.1"/>
</dbReference>
<reference evidence="7" key="1">
    <citation type="submission" date="2018-06" db="EMBL/GenBank/DDBJ databases">
        <title>Genome assembly of Danube salmon.</title>
        <authorList>
            <person name="Macqueen D.J."/>
            <person name="Gundappa M.K."/>
        </authorList>
    </citation>
    <scope>NUCLEOTIDE SEQUENCE [LARGE SCALE GENOMIC DNA]</scope>
</reference>
<dbReference type="GO" id="GO:0005634">
    <property type="term" value="C:nucleus"/>
    <property type="evidence" value="ECO:0007669"/>
    <property type="project" value="UniProtKB-SubCell"/>
</dbReference>
<dbReference type="PANTHER" id="PTHR21231">
    <property type="entry name" value="XPA-BINDING PROTEIN 1-RELATED"/>
    <property type="match status" value="1"/>
</dbReference>
<evidence type="ECO:0000256" key="3">
    <source>
        <dbReference type="ARBA" id="ARBA00022801"/>
    </source>
</evidence>
<dbReference type="GeneTree" id="ENSGT00950000183172"/>
<dbReference type="GO" id="GO:0005737">
    <property type="term" value="C:cytoplasm"/>
    <property type="evidence" value="ECO:0007669"/>
    <property type="project" value="UniProtKB-SubCell"/>
</dbReference>
<dbReference type="SUPFAM" id="SSF52540">
    <property type="entry name" value="P-loop containing nucleoside triphosphate hydrolases"/>
    <property type="match status" value="1"/>
</dbReference>
<protein>
    <recommendedName>
        <fullName evidence="5">GPN-loop GTPase</fullName>
        <ecNumber evidence="5">3.6.5.-</ecNumber>
    </recommendedName>
</protein>
<dbReference type="InterPro" id="IPR027417">
    <property type="entry name" value="P-loop_NTPase"/>
</dbReference>
<dbReference type="Proteomes" id="UP000314982">
    <property type="component" value="Unassembled WGS sequence"/>
</dbReference>
<proteinExistence type="inferred from homology"/>
<dbReference type="STRING" id="62062.ENSHHUP00000043275"/>
<dbReference type="GO" id="GO:0003924">
    <property type="term" value="F:GTPase activity"/>
    <property type="evidence" value="ECO:0007669"/>
    <property type="project" value="TreeGrafter"/>
</dbReference>